<keyword evidence="2" id="KW-1185">Reference proteome</keyword>
<dbReference type="Proteomes" id="UP000504611">
    <property type="component" value="Unplaced"/>
</dbReference>
<dbReference type="RefSeq" id="XP_010766908.1">
    <property type="nucleotide sequence ID" value="XM_010768606.1"/>
</dbReference>
<name>A0A6I9MUG9_9TELE</name>
<keyword evidence="1" id="KW-0472">Membrane</keyword>
<accession>A0A6I9MUG9</accession>
<evidence type="ECO:0000256" key="1">
    <source>
        <dbReference type="SAM" id="Phobius"/>
    </source>
</evidence>
<gene>
    <name evidence="3" type="primary">LOC104943261</name>
</gene>
<dbReference type="OrthoDB" id="6096234at2759"/>
<sequence length="258" mass="28564">MGFAKRETQPRAQMADLELFYCHQPDLKDNSPGLNQQSVNKALQDSAPWTENWRGARSEEEAETCFTCKQRAEDDDVNLIGTSPQNCTLSQGSSSELYEEDLVEEDEEEDITELYLLSDEDLSSEASGKSVDYGFIIAVTCLLTGISLVAISYTVPRDVRADPDSVSAREMERLEREKARVGAHLDRCVMAGLSLLTLGGVLLSTLLMISMWKGEMMRRKAFAYSKHAAKLYGSINLRAGSESCSHVSGTEEDLEVLS</sequence>
<protein>
    <submittedName>
        <fullName evidence="3">Transmembrane protein 74-like</fullName>
    </submittedName>
</protein>
<dbReference type="InterPro" id="IPR029695">
    <property type="entry name" value="TMEM74-like"/>
</dbReference>
<reference evidence="3" key="1">
    <citation type="submission" date="2025-08" db="UniProtKB">
        <authorList>
            <consortium name="RefSeq"/>
        </authorList>
    </citation>
    <scope>IDENTIFICATION</scope>
    <source>
        <tissue evidence="3">Muscle</tissue>
    </source>
</reference>
<dbReference type="Pfam" id="PF14927">
    <property type="entry name" value="Neurensin"/>
    <property type="match status" value="1"/>
</dbReference>
<feature type="transmembrane region" description="Helical" evidence="1">
    <location>
        <begin position="133"/>
        <end position="155"/>
    </location>
</feature>
<dbReference type="PANTHER" id="PTHR16125:SF3">
    <property type="entry name" value="TRANSMEMBRANE PROTEIN 74"/>
    <property type="match status" value="1"/>
</dbReference>
<proteinExistence type="predicted"/>
<dbReference type="PANTHER" id="PTHR16125">
    <property type="entry name" value="TRANSMEMBRANE PROTEIN 74"/>
    <property type="match status" value="1"/>
</dbReference>
<evidence type="ECO:0000313" key="3">
    <source>
        <dbReference type="RefSeq" id="XP_010766908.1"/>
    </source>
</evidence>
<organism evidence="2 3">
    <name type="scientific">Notothenia coriiceps</name>
    <name type="common">black rockcod</name>
    <dbReference type="NCBI Taxonomy" id="8208"/>
    <lineage>
        <taxon>Eukaryota</taxon>
        <taxon>Metazoa</taxon>
        <taxon>Chordata</taxon>
        <taxon>Craniata</taxon>
        <taxon>Vertebrata</taxon>
        <taxon>Euteleostomi</taxon>
        <taxon>Actinopterygii</taxon>
        <taxon>Neopterygii</taxon>
        <taxon>Teleostei</taxon>
        <taxon>Neoteleostei</taxon>
        <taxon>Acanthomorphata</taxon>
        <taxon>Eupercaria</taxon>
        <taxon>Perciformes</taxon>
        <taxon>Notothenioidei</taxon>
        <taxon>Nototheniidae</taxon>
        <taxon>Notothenia</taxon>
    </lineage>
</organism>
<dbReference type="KEGG" id="ncc:104943261"/>
<keyword evidence="1" id="KW-1133">Transmembrane helix</keyword>
<dbReference type="AlphaFoldDB" id="A0A6I9MUG9"/>
<dbReference type="GeneID" id="104943261"/>
<evidence type="ECO:0000313" key="2">
    <source>
        <dbReference type="Proteomes" id="UP000504611"/>
    </source>
</evidence>
<feature type="transmembrane region" description="Helical" evidence="1">
    <location>
        <begin position="189"/>
        <end position="212"/>
    </location>
</feature>
<keyword evidence="1" id="KW-0812">Transmembrane</keyword>